<dbReference type="EMBL" id="ML003082">
    <property type="protein sequence ID" value="RKP34752.1"/>
    <property type="molecule type" value="Genomic_DNA"/>
</dbReference>
<dbReference type="Pfam" id="PF08295">
    <property type="entry name" value="Sin3_corepress"/>
    <property type="match status" value="1"/>
</dbReference>
<gene>
    <name evidence="8" type="ORF">BJ085DRAFT_15119</name>
</gene>
<evidence type="ECO:0000313" key="8">
    <source>
        <dbReference type="EMBL" id="RKP34752.1"/>
    </source>
</evidence>
<protein>
    <recommendedName>
        <fullName evidence="7">Histone deacetylase interacting domain-containing protein</fullName>
    </recommendedName>
</protein>
<dbReference type="PANTHER" id="PTHR12346:SF0">
    <property type="entry name" value="SIN3A, ISOFORM G"/>
    <property type="match status" value="1"/>
</dbReference>
<feature type="domain" description="Histone deacetylase interacting" evidence="7">
    <location>
        <begin position="424"/>
        <end position="524"/>
    </location>
</feature>
<evidence type="ECO:0000256" key="3">
    <source>
        <dbReference type="ARBA" id="ARBA00022737"/>
    </source>
</evidence>
<dbReference type="SMART" id="SM00761">
    <property type="entry name" value="HDAC_interact"/>
    <property type="match status" value="1"/>
</dbReference>
<dbReference type="Proteomes" id="UP000268162">
    <property type="component" value="Unassembled WGS sequence"/>
</dbReference>
<dbReference type="Gene3D" id="1.20.1160.11">
    <property type="entry name" value="Paired amphipathic helix"/>
    <property type="match status" value="3"/>
</dbReference>
<dbReference type="AlphaFoldDB" id="A0A4P9ZQ56"/>
<feature type="compositionally biased region" description="Polar residues" evidence="6">
    <location>
        <begin position="57"/>
        <end position="67"/>
    </location>
</feature>
<feature type="compositionally biased region" description="Low complexity" evidence="6">
    <location>
        <begin position="86"/>
        <end position="99"/>
    </location>
</feature>
<dbReference type="InterPro" id="IPR013194">
    <property type="entry name" value="HDAC_interact_dom"/>
</dbReference>
<feature type="region of interest" description="Disordered" evidence="6">
    <location>
        <begin position="731"/>
        <end position="793"/>
    </location>
</feature>
<name>A0A4P9ZQ56_9FUNG</name>
<reference evidence="9" key="1">
    <citation type="journal article" date="2018" name="Nat. Microbiol.">
        <title>Leveraging single-cell genomics to expand the fungal tree of life.</title>
        <authorList>
            <person name="Ahrendt S.R."/>
            <person name="Quandt C.A."/>
            <person name="Ciobanu D."/>
            <person name="Clum A."/>
            <person name="Salamov A."/>
            <person name="Andreopoulos B."/>
            <person name="Cheng J.F."/>
            <person name="Woyke T."/>
            <person name="Pelin A."/>
            <person name="Henrissat B."/>
            <person name="Reynolds N.K."/>
            <person name="Benny G.L."/>
            <person name="Smith M.E."/>
            <person name="James T.Y."/>
            <person name="Grigoriev I.V."/>
        </authorList>
    </citation>
    <scope>NUCLEOTIDE SEQUENCE [LARGE SCALE GENOMIC DNA]</scope>
    <source>
        <strain evidence="9">RSA 468</strain>
    </source>
</reference>
<feature type="compositionally biased region" description="Polar residues" evidence="6">
    <location>
        <begin position="1140"/>
        <end position="1149"/>
    </location>
</feature>
<organism evidence="8 9">
    <name type="scientific">Dimargaris cristalligena</name>
    <dbReference type="NCBI Taxonomy" id="215637"/>
    <lineage>
        <taxon>Eukaryota</taxon>
        <taxon>Fungi</taxon>
        <taxon>Fungi incertae sedis</taxon>
        <taxon>Zoopagomycota</taxon>
        <taxon>Kickxellomycotina</taxon>
        <taxon>Dimargaritomycetes</taxon>
        <taxon>Dimargaritales</taxon>
        <taxon>Dimargaritaceae</taxon>
        <taxon>Dimargaris</taxon>
    </lineage>
</organism>
<keyword evidence="3" id="KW-0677">Repeat</keyword>
<comment type="subcellular location">
    <subcellularLocation>
        <location evidence="1 5">Nucleus</location>
    </subcellularLocation>
</comment>
<dbReference type="InterPro" id="IPR003822">
    <property type="entry name" value="PAH"/>
</dbReference>
<dbReference type="PANTHER" id="PTHR12346">
    <property type="entry name" value="SIN3B-RELATED"/>
    <property type="match status" value="1"/>
</dbReference>
<dbReference type="Pfam" id="PF02671">
    <property type="entry name" value="PAH"/>
    <property type="match status" value="3"/>
</dbReference>
<evidence type="ECO:0000256" key="1">
    <source>
        <dbReference type="ARBA" id="ARBA00004123"/>
    </source>
</evidence>
<dbReference type="InterPro" id="IPR031693">
    <property type="entry name" value="Sin3_C"/>
</dbReference>
<dbReference type="GO" id="GO:0000122">
    <property type="term" value="P:negative regulation of transcription by RNA polymerase II"/>
    <property type="evidence" value="ECO:0007669"/>
    <property type="project" value="TreeGrafter"/>
</dbReference>
<proteinExistence type="predicted"/>
<feature type="region of interest" description="Disordered" evidence="6">
    <location>
        <begin position="1076"/>
        <end position="1149"/>
    </location>
</feature>
<keyword evidence="4 5" id="KW-0539">Nucleus</keyword>
<evidence type="ECO:0000259" key="7">
    <source>
        <dbReference type="SMART" id="SM00761"/>
    </source>
</evidence>
<evidence type="ECO:0000256" key="4">
    <source>
        <dbReference type="ARBA" id="ARBA00023242"/>
    </source>
</evidence>
<keyword evidence="2" id="KW-0678">Repressor</keyword>
<dbReference type="SUPFAM" id="SSF47762">
    <property type="entry name" value="PAH2 domain"/>
    <property type="match status" value="3"/>
</dbReference>
<accession>A0A4P9ZQ56</accession>
<dbReference type="GO" id="GO:0070822">
    <property type="term" value="C:Sin3-type complex"/>
    <property type="evidence" value="ECO:0007669"/>
    <property type="project" value="TreeGrafter"/>
</dbReference>
<dbReference type="FunFam" id="1.20.1160.11:FF:000002">
    <property type="entry name" value="Paired amphipathic helix protein SIN3"/>
    <property type="match status" value="1"/>
</dbReference>
<dbReference type="Pfam" id="PF16879">
    <property type="entry name" value="Sin3a_C"/>
    <property type="match status" value="1"/>
</dbReference>
<dbReference type="PROSITE" id="PS51477">
    <property type="entry name" value="PAH"/>
    <property type="match status" value="3"/>
</dbReference>
<sequence>MKDFKSQAIDTPGVINRVSDLFRGHARLIQGFNTFLPPGYYIDCGVNPHEGNYIRVTTPSGHSTCTSDLHHPPANPPPHHNRPEGASASPAPAPLNNNLTAQGPHYLTNRRAPLEFNHAINYVNKIKTRFANQPDLYKQFLEILQTYQRESKPIQDVYTQVQGLFQNSPDLLEEFKQFLPDISGPSAEAHLADDSLTSNVAAPPAAIAPVGTPGSVSRLPPVGDFGPGSATTSHEPYGSPAAGAPSEHGTPSKAPGSVGPPDAPLSGQNRKKRGNPAPPPPTVVGSKKRPRTQPQTKGDSVAPAEPTTVPSSYAPAAGPPVAAPPASTEPKLATRAPFSEEELEFFAVVRNYLGHKSTYTEFLKLLNLYNEEIIDDRVLVERASSFIGNHEGLFNRFKNLIGYKPPEAPIDYMVAPRTKLDLSTLKARGSYRRLPLNETKARCSGRDDLCREVLNDLWASHPTWASEETGFTSHKKNIAEENLHKCEEERYDFDLNIDSNLSTIALLEPIARQIEQLSPEERAKYRVPVSMFGESHAIYRRMLKKVYGAERGLEVIDLLHTTPVTAVPVVLRRLKQKDEEWRKLRRQQNRVWREVDNKNFFRSLDYQTPQIRLTERKQMSTKFYVTEIEKIRKDALEGLPGPASWNPAARDHRNRNIDLDPALRAIAHAYPPSYHMEFSFADAELVREAIQMILSYFDKTQSSNNPTRAQIDDFFAFVEAFLGATIRQSTTNHTDTSMNTSTGSQTTSPTQVQHTWIHTQHTDSAISPGNGNSTVPASENEVTDRSVPENPAEKHGDIKWNTFYGNTPMYVFFRHFQILYARLEQVKQSAEKCARTTVHDPHDQTPAGKLDLLYKPEIFSDVDLQETDYFQLFLNLADRHFDGEMETQVFEDAMRFLFRTQAHNVVTIGKLIQLLLKHLATVVTDTKCQDLLGIYDELKGQPMASVRQQILYRMKVESIIGTEEHLYRIEFLPEPLQRVCTIQLLLKDDFTLSHAVTSEEKWAYYVDSFVLMAPTEGVSFHGQYPFLRRNLPREAPSPDSAPRVISHSGLEVKISLNTYRICFVTHSEDFFMRVSRPTSVPASPRPAKSEAESSTTMDVDGADPEPKPKAVTKPSPTDPALASMQRANRDRVSKWHSWLEANQTTDSST</sequence>
<feature type="compositionally biased region" description="Low complexity" evidence="6">
    <location>
        <begin position="740"/>
        <end position="753"/>
    </location>
</feature>
<dbReference type="InterPro" id="IPR036600">
    <property type="entry name" value="PAH_sf"/>
</dbReference>
<dbReference type="InterPro" id="IPR039774">
    <property type="entry name" value="Sin3-like"/>
</dbReference>
<keyword evidence="9" id="KW-1185">Reference proteome</keyword>
<evidence type="ECO:0000256" key="6">
    <source>
        <dbReference type="SAM" id="MobiDB-lite"/>
    </source>
</evidence>
<dbReference type="STRING" id="215637.A0A4P9ZQ56"/>
<evidence type="ECO:0000256" key="2">
    <source>
        <dbReference type="ARBA" id="ARBA00022491"/>
    </source>
</evidence>
<evidence type="ECO:0000256" key="5">
    <source>
        <dbReference type="PROSITE-ProRule" id="PRU00810"/>
    </source>
</evidence>
<feature type="compositionally biased region" description="Polar residues" evidence="6">
    <location>
        <begin position="754"/>
        <end position="777"/>
    </location>
</feature>
<evidence type="ECO:0000313" key="9">
    <source>
        <dbReference type="Proteomes" id="UP000268162"/>
    </source>
</evidence>
<dbReference type="GO" id="GO:0003714">
    <property type="term" value="F:transcription corepressor activity"/>
    <property type="evidence" value="ECO:0007669"/>
    <property type="project" value="InterPro"/>
</dbReference>
<feature type="region of interest" description="Disordered" evidence="6">
    <location>
        <begin position="57"/>
        <end position="103"/>
    </location>
</feature>
<dbReference type="FunFam" id="1.20.1160.11:FF:000003">
    <property type="entry name" value="Paired amphipathic helix SIN3-like protein"/>
    <property type="match status" value="1"/>
</dbReference>
<feature type="region of interest" description="Disordered" evidence="6">
    <location>
        <begin position="210"/>
        <end position="333"/>
    </location>
</feature>
<feature type="compositionally biased region" description="Basic and acidic residues" evidence="6">
    <location>
        <begin position="782"/>
        <end position="793"/>
    </location>
</feature>